<protein>
    <submittedName>
        <fullName evidence="2">DUF1353 domain-containing protein</fullName>
    </submittedName>
</protein>
<feature type="chain" id="PRO_5045874200" evidence="1">
    <location>
        <begin position="24"/>
        <end position="245"/>
    </location>
</feature>
<dbReference type="EMBL" id="JAESND010000001">
    <property type="protein sequence ID" value="MBM3114977.1"/>
    <property type="molecule type" value="Genomic_DNA"/>
</dbReference>
<evidence type="ECO:0000313" key="3">
    <source>
        <dbReference type="Proteomes" id="UP000809431"/>
    </source>
</evidence>
<feature type="signal peptide" evidence="1">
    <location>
        <begin position="1"/>
        <end position="23"/>
    </location>
</feature>
<evidence type="ECO:0000256" key="1">
    <source>
        <dbReference type="SAM" id="SignalP"/>
    </source>
</evidence>
<proteinExistence type="predicted"/>
<accession>A0ABS2BH87</accession>
<comment type="caution">
    <text evidence="2">The sequence shown here is derived from an EMBL/GenBank/DDBJ whole genome shotgun (WGS) entry which is preliminary data.</text>
</comment>
<dbReference type="InterPro" id="IPR010767">
    <property type="entry name" value="Phage_CGC-2007_Cje0229"/>
</dbReference>
<reference evidence="2 3" key="1">
    <citation type="submission" date="2021-01" db="EMBL/GenBank/DDBJ databases">
        <title>Draft Genome Sequence and Polyhydroxyalkanoate Biosynthetic Potential of Jeongeupia naejangsanensis Type Strain DSM 24253.</title>
        <authorList>
            <person name="Turrini P."/>
            <person name="Artuso I."/>
            <person name="Lugli G.A."/>
            <person name="Frangipani E."/>
            <person name="Ventura M."/>
            <person name="Visca P."/>
        </authorList>
    </citation>
    <scope>NUCLEOTIDE SEQUENCE [LARGE SCALE GENOMIC DNA]</scope>
    <source>
        <strain evidence="2 3">DSM 24253</strain>
    </source>
</reference>
<dbReference type="Pfam" id="PF07087">
    <property type="entry name" value="DUF1353"/>
    <property type="match status" value="1"/>
</dbReference>
<dbReference type="Proteomes" id="UP000809431">
    <property type="component" value="Unassembled WGS sequence"/>
</dbReference>
<keyword evidence="1" id="KW-0732">Signal</keyword>
<evidence type="ECO:0000313" key="2">
    <source>
        <dbReference type="EMBL" id="MBM3114977.1"/>
    </source>
</evidence>
<gene>
    <name evidence="2" type="ORF">JMJ54_03970</name>
</gene>
<sequence>MKQCKKTIYLALFILVHATNGFAQDFGSFDGKVVTEWLDDGRKMKLLEPFAYIAPNGSRWDAPKGWIVDGASIPRVAWTLIGGPYEGAYRNASVIHDVACDQKQRPWRDVHKAFYTAMLAAQVDPIKAKVMYAAVYHFGPRWERQVTFAKVPIQEVESKIAKLRISMAPGESLETKVVPIPRRGCPPGIVCNIAVNLPPTDAKIIAQFQPEPSNTNAVSTEDFEKLRSFVEETDPPLDAIEHYQQ</sequence>
<name>A0ABS2BH87_9NEIS</name>
<organism evidence="2 3">
    <name type="scientific">Jeongeupia naejangsanensis</name>
    <dbReference type="NCBI Taxonomy" id="613195"/>
    <lineage>
        <taxon>Bacteria</taxon>
        <taxon>Pseudomonadati</taxon>
        <taxon>Pseudomonadota</taxon>
        <taxon>Betaproteobacteria</taxon>
        <taxon>Neisseriales</taxon>
        <taxon>Chitinibacteraceae</taxon>
        <taxon>Jeongeupia</taxon>
    </lineage>
</organism>
<keyword evidence="3" id="KW-1185">Reference proteome</keyword>
<dbReference type="RefSeq" id="WP_203536631.1">
    <property type="nucleotide sequence ID" value="NZ_JAESND010000001.1"/>
</dbReference>